<dbReference type="CDD" id="cd05379">
    <property type="entry name" value="CAP_bacterial"/>
    <property type="match status" value="1"/>
</dbReference>
<dbReference type="Gene3D" id="3.40.33.10">
    <property type="entry name" value="CAP"/>
    <property type="match status" value="1"/>
</dbReference>
<dbReference type="RefSeq" id="WP_074609430.1">
    <property type="nucleotide sequence ID" value="NZ_FNGY01000006.1"/>
</dbReference>
<keyword evidence="4" id="KW-1185">Reference proteome</keyword>
<evidence type="ECO:0000313" key="3">
    <source>
        <dbReference type="EMBL" id="SDN11562.1"/>
    </source>
</evidence>
<protein>
    <submittedName>
        <fullName evidence="3">Uncharacterized conserved protein YkwD, contains CAP (CSP/antigen 5/PR1) domain</fullName>
    </submittedName>
</protein>
<feature type="domain" description="SCP" evidence="2">
    <location>
        <begin position="125"/>
        <end position="227"/>
    </location>
</feature>
<evidence type="ECO:0000259" key="2">
    <source>
        <dbReference type="Pfam" id="PF00188"/>
    </source>
</evidence>
<reference evidence="4" key="1">
    <citation type="submission" date="2016-10" db="EMBL/GenBank/DDBJ databases">
        <authorList>
            <person name="Varghese N."/>
            <person name="Submissions S."/>
        </authorList>
    </citation>
    <scope>NUCLEOTIDE SEQUENCE [LARGE SCALE GENOMIC DNA]</scope>
    <source>
        <strain evidence="4">DSM 19110</strain>
    </source>
</reference>
<dbReference type="STRING" id="430522.BFS30_10400"/>
<feature type="signal peptide" evidence="1">
    <location>
        <begin position="1"/>
        <end position="24"/>
    </location>
</feature>
<dbReference type="AlphaFoldDB" id="A0A1G9YR64"/>
<dbReference type="EMBL" id="FNGY01000006">
    <property type="protein sequence ID" value="SDN11562.1"/>
    <property type="molecule type" value="Genomic_DNA"/>
</dbReference>
<dbReference type="InterPro" id="IPR014044">
    <property type="entry name" value="CAP_dom"/>
</dbReference>
<name>A0A1G9YR64_9SPHI</name>
<accession>A0A1G9YR64</accession>
<evidence type="ECO:0000313" key="4">
    <source>
        <dbReference type="Proteomes" id="UP000183200"/>
    </source>
</evidence>
<dbReference type="OrthoDB" id="7550377at2"/>
<dbReference type="Proteomes" id="UP000183200">
    <property type="component" value="Unassembled WGS sequence"/>
</dbReference>
<dbReference type="Pfam" id="PF00188">
    <property type="entry name" value="CAP"/>
    <property type="match status" value="1"/>
</dbReference>
<dbReference type="PANTHER" id="PTHR31157">
    <property type="entry name" value="SCP DOMAIN-CONTAINING PROTEIN"/>
    <property type="match status" value="1"/>
</dbReference>
<feature type="chain" id="PRO_5010288870" evidence="1">
    <location>
        <begin position="25"/>
        <end position="235"/>
    </location>
</feature>
<gene>
    <name evidence="3" type="ORF">SAMN05421820_106206</name>
</gene>
<dbReference type="SUPFAM" id="SSF55797">
    <property type="entry name" value="PR-1-like"/>
    <property type="match status" value="1"/>
</dbReference>
<evidence type="ECO:0000256" key="1">
    <source>
        <dbReference type="SAM" id="SignalP"/>
    </source>
</evidence>
<keyword evidence="1" id="KW-0732">Signal</keyword>
<sequence length="235" mass="26629">MKIITIALCFLFPLLSPGSSGSSASSKKSDPDDSWTREELKMANTAGNVDYLTAEEKDMVIYMNLARMDGAKFFDTYFQEFVDAHNLQMQQYGNYNEVKVNRNDNYYRSLRRDLEKVKDFPVFWPDEALSNVAKSHAKDLNRNNFAGHNSKDGRTVQQRIGKVYPNKSNGECLAFGFTSGLSNVCMLLLDKGVADLGHRKLILNTSSKLNTIGLSIQPHRRYRYCAVIDFVSLPE</sequence>
<organism evidence="3 4">
    <name type="scientific">Pedobacter steynii</name>
    <dbReference type="NCBI Taxonomy" id="430522"/>
    <lineage>
        <taxon>Bacteria</taxon>
        <taxon>Pseudomonadati</taxon>
        <taxon>Bacteroidota</taxon>
        <taxon>Sphingobacteriia</taxon>
        <taxon>Sphingobacteriales</taxon>
        <taxon>Sphingobacteriaceae</taxon>
        <taxon>Pedobacter</taxon>
    </lineage>
</organism>
<dbReference type="InterPro" id="IPR035940">
    <property type="entry name" value="CAP_sf"/>
</dbReference>
<proteinExistence type="predicted"/>
<dbReference type="PANTHER" id="PTHR31157:SF1">
    <property type="entry name" value="SCP DOMAIN-CONTAINING PROTEIN"/>
    <property type="match status" value="1"/>
</dbReference>